<dbReference type="PANTHER" id="PTHR30349">
    <property type="entry name" value="PHAGE INTEGRASE-RELATED"/>
    <property type="match status" value="1"/>
</dbReference>
<organism evidence="5 6">
    <name type="scientific">Enterocloster hominis</name>
    <name type="common">ex Hitch et al. 2024</name>
    <dbReference type="NCBI Taxonomy" id="1917870"/>
    <lineage>
        <taxon>Bacteria</taxon>
        <taxon>Bacillati</taxon>
        <taxon>Bacillota</taxon>
        <taxon>Clostridia</taxon>
        <taxon>Lachnospirales</taxon>
        <taxon>Lachnospiraceae</taxon>
        <taxon>Enterocloster</taxon>
    </lineage>
</organism>
<evidence type="ECO:0000313" key="6">
    <source>
        <dbReference type="Proteomes" id="UP001454086"/>
    </source>
</evidence>
<dbReference type="InterPro" id="IPR013762">
    <property type="entry name" value="Integrase-like_cat_sf"/>
</dbReference>
<evidence type="ECO:0000256" key="3">
    <source>
        <dbReference type="ARBA" id="ARBA00023172"/>
    </source>
</evidence>
<gene>
    <name evidence="5" type="ORF">WMQ36_26930</name>
</gene>
<comment type="caution">
    <text evidence="5">The sequence shown here is derived from an EMBL/GenBank/DDBJ whole genome shotgun (WGS) entry which is preliminary data.</text>
</comment>
<dbReference type="InterPro" id="IPR050090">
    <property type="entry name" value="Tyrosine_recombinase_XerCD"/>
</dbReference>
<dbReference type="InterPro" id="IPR002104">
    <property type="entry name" value="Integrase_catalytic"/>
</dbReference>
<sequence>MSITEVVNIGDYKLKSPYNRDRLLKIYNDSIKYGLIALSENDWFALVKRDIIKPDTVLSQITMLKEEAVLKVHRYKISPLTDGRTGTYIPDDSKANHRRNIKASNYDVMINQLFDIYYPEGYADEETEKDNLRLCDIFDSWLDYKCKKNGNKEETRKKNRESYRKYVQNRKIAVMPLKKITTVDIEEWAIDVLTEKHMTAKAFNTHKIVVMNTLVYAKKKGYIEENPWVKDELDYRRLLASPRRKPSSEMVFYPDEIEALFMELERGYEINGNTACLGLMTNFDLGLRIGELCVLKWTDINWKNETIFIQRMEDSSGNVVDYVKSDSEAGYRELVLSNSVIKFLKRIKEDSTMFSEFIFCNGVGARKTKLQFLNKLRRAERTLEYEKEKGSHCIRRTVASRMNASGIALDEIRRWLGHTDLETTLKYIFNPFREDETNEKIKNNSILTTNKNCLQLSSKIKVIS</sequence>
<dbReference type="Pfam" id="PF00589">
    <property type="entry name" value="Phage_integrase"/>
    <property type="match status" value="1"/>
</dbReference>
<keyword evidence="6" id="KW-1185">Reference proteome</keyword>
<feature type="domain" description="Tyr recombinase" evidence="4">
    <location>
        <begin position="247"/>
        <end position="442"/>
    </location>
</feature>
<dbReference type="EMBL" id="JBBMFM010000197">
    <property type="protein sequence ID" value="MEQ2428599.1"/>
    <property type="molecule type" value="Genomic_DNA"/>
</dbReference>
<reference evidence="5 6" key="1">
    <citation type="submission" date="2024-03" db="EMBL/GenBank/DDBJ databases">
        <title>Human intestinal bacterial collection.</title>
        <authorList>
            <person name="Pauvert C."/>
            <person name="Hitch T.C.A."/>
            <person name="Clavel T."/>
        </authorList>
    </citation>
    <scope>NUCLEOTIDE SEQUENCE [LARGE SCALE GENOMIC DNA]</scope>
    <source>
        <strain evidence="5 6">CLA-SR-H021</strain>
    </source>
</reference>
<keyword evidence="3" id="KW-0233">DNA recombination</keyword>
<dbReference type="InterPro" id="IPR011010">
    <property type="entry name" value="DNA_brk_join_enz"/>
</dbReference>
<evidence type="ECO:0000259" key="4">
    <source>
        <dbReference type="PROSITE" id="PS51898"/>
    </source>
</evidence>
<dbReference type="InterPro" id="IPR010998">
    <property type="entry name" value="Integrase_recombinase_N"/>
</dbReference>
<dbReference type="PANTHER" id="PTHR30349:SF41">
    <property type="entry name" value="INTEGRASE_RECOMBINASE PROTEIN MJ0367-RELATED"/>
    <property type="match status" value="1"/>
</dbReference>
<name>A0ABV1DDZ3_9FIRM</name>
<dbReference type="PROSITE" id="PS51898">
    <property type="entry name" value="TYR_RECOMBINASE"/>
    <property type="match status" value="1"/>
</dbReference>
<evidence type="ECO:0000313" key="5">
    <source>
        <dbReference type="EMBL" id="MEQ2428599.1"/>
    </source>
</evidence>
<protein>
    <submittedName>
        <fullName evidence="5">Tyrosine-type recombinase/integrase</fullName>
    </submittedName>
</protein>
<evidence type="ECO:0000256" key="1">
    <source>
        <dbReference type="ARBA" id="ARBA00008857"/>
    </source>
</evidence>
<proteinExistence type="inferred from homology"/>
<evidence type="ECO:0000256" key="2">
    <source>
        <dbReference type="ARBA" id="ARBA00023125"/>
    </source>
</evidence>
<dbReference type="SUPFAM" id="SSF56349">
    <property type="entry name" value="DNA breaking-rejoining enzymes"/>
    <property type="match status" value="1"/>
</dbReference>
<dbReference type="RefSeq" id="WP_349118858.1">
    <property type="nucleotide sequence ID" value="NZ_JBBMFM010000197.1"/>
</dbReference>
<keyword evidence="2" id="KW-0238">DNA-binding</keyword>
<dbReference type="Proteomes" id="UP001454086">
    <property type="component" value="Unassembled WGS sequence"/>
</dbReference>
<comment type="similarity">
    <text evidence="1">Belongs to the 'phage' integrase family.</text>
</comment>
<accession>A0ABV1DDZ3</accession>
<dbReference type="Gene3D" id="1.10.443.10">
    <property type="entry name" value="Intergrase catalytic core"/>
    <property type="match status" value="1"/>
</dbReference>
<dbReference type="Gene3D" id="1.10.150.130">
    <property type="match status" value="1"/>
</dbReference>